<dbReference type="EMBL" id="NKDB02000002">
    <property type="protein sequence ID" value="RKJ97115.1"/>
    <property type="molecule type" value="Genomic_DNA"/>
</dbReference>
<dbReference type="Proteomes" id="UP000216225">
    <property type="component" value="Unassembled WGS sequence"/>
</dbReference>
<dbReference type="PANTHER" id="PTHR13078:SF56">
    <property type="entry name" value="PEROXISOMAL MULTIFUNCTIONAL ENZYME TYPE 2"/>
    <property type="match status" value="1"/>
</dbReference>
<dbReference type="InterPro" id="IPR054357">
    <property type="entry name" value="MFE-2_N"/>
</dbReference>
<dbReference type="InterPro" id="IPR002539">
    <property type="entry name" value="MaoC-like_dom"/>
</dbReference>
<gene>
    <name evidence="3" type="ORF">CE154_014075</name>
</gene>
<dbReference type="Pfam" id="PF01575">
    <property type="entry name" value="MaoC_dehydratas"/>
    <property type="match status" value="1"/>
</dbReference>
<accession>A0A3R7ITK8</accession>
<evidence type="ECO:0000259" key="2">
    <source>
        <dbReference type="Pfam" id="PF22622"/>
    </source>
</evidence>
<organism evidence="3 4">
    <name type="scientific">Alicycliphilus denitrificans</name>
    <dbReference type="NCBI Taxonomy" id="179636"/>
    <lineage>
        <taxon>Bacteria</taxon>
        <taxon>Pseudomonadati</taxon>
        <taxon>Pseudomonadota</taxon>
        <taxon>Betaproteobacteria</taxon>
        <taxon>Burkholderiales</taxon>
        <taxon>Comamonadaceae</taxon>
        <taxon>Alicycliphilus</taxon>
    </lineage>
</organism>
<evidence type="ECO:0000259" key="1">
    <source>
        <dbReference type="Pfam" id="PF01575"/>
    </source>
</evidence>
<dbReference type="AlphaFoldDB" id="A0A3R7ITK8"/>
<dbReference type="GO" id="GO:0003857">
    <property type="term" value="F:(3S)-3-hydroxyacyl-CoA dehydrogenase (NAD+) activity"/>
    <property type="evidence" value="ECO:0007669"/>
    <property type="project" value="TreeGrafter"/>
</dbReference>
<dbReference type="GO" id="GO:0006635">
    <property type="term" value="P:fatty acid beta-oxidation"/>
    <property type="evidence" value="ECO:0007669"/>
    <property type="project" value="TreeGrafter"/>
</dbReference>
<feature type="domain" description="MaoC-like" evidence="1">
    <location>
        <begin position="170"/>
        <end position="271"/>
    </location>
</feature>
<dbReference type="GO" id="GO:0044594">
    <property type="term" value="F:17-beta-hydroxysteroid dehydrogenase (NAD+) activity"/>
    <property type="evidence" value="ECO:0007669"/>
    <property type="project" value="TreeGrafter"/>
</dbReference>
<reference evidence="3 4" key="1">
    <citation type="submission" date="2018-09" db="EMBL/GenBank/DDBJ databases">
        <title>Genome comparison of Alicycliphilus sp. BQ1, a polyurethanolytic bacterium, with its closest phylogenetic relatives Alicycliphilus denitrificans BC and K601, unable to attack polyurethane.</title>
        <authorList>
            <person name="Loza-Tavera H."/>
            <person name="Lozano L."/>
            <person name="Cevallos M."/>
            <person name="Maya-Lucas O."/>
            <person name="Garcia-Mena J."/>
            <person name="Hernandez J."/>
        </authorList>
    </citation>
    <scope>NUCLEOTIDE SEQUENCE [LARGE SCALE GENOMIC DNA]</scope>
    <source>
        <strain evidence="3 4">BQ1</strain>
    </source>
</reference>
<proteinExistence type="predicted"/>
<sequence>MSLDYQKLKAASLPTIEEKVEVDKCILYALGVGAGLGDAEQVGYEVALVFEERLEVLPAMACVVGYVGFWMRDPQYGLDWKRVVHAEQRMRFFGVLEPGAKTLGTTRVKSIGDKGVDKGAVVVIERQLRDASGQLLCEMEQVNFCRGDGGYAKGNPKLSDALPEAIAKPPPRAADAAISLPSSRNQAAIYRLTGDRNPLHVDPAAAQAAGFTQPIMHGAASLGMVNRALRLAGNPGRSAALASLAIRFTGVFFQGETMLVEIWRSGPAASFRCSVPGRSQEIAYGCATWEEER</sequence>
<protein>
    <submittedName>
        <fullName evidence="3">3-alpha,7-alpha, 12-alpha-trihydroxy-5-beta-cholest-24-enoyl-CoA hydratase</fullName>
    </submittedName>
</protein>
<dbReference type="Pfam" id="PF22622">
    <property type="entry name" value="MFE-2_hydrat-2_N"/>
    <property type="match status" value="1"/>
</dbReference>
<dbReference type="PANTHER" id="PTHR13078">
    <property type="entry name" value="PEROXISOMAL MULTIFUNCTIONAL ENZYME TYPE 2-RELATED"/>
    <property type="match status" value="1"/>
</dbReference>
<dbReference type="Gene3D" id="3.10.129.10">
    <property type="entry name" value="Hotdog Thioesterase"/>
    <property type="match status" value="1"/>
</dbReference>
<feature type="domain" description="Peroxisomal multifunctional enzyme type 2-like N-terminal" evidence="2">
    <location>
        <begin position="21"/>
        <end position="147"/>
    </location>
</feature>
<name>A0A3R7ITK8_9BURK</name>
<dbReference type="GO" id="GO:0004300">
    <property type="term" value="F:enoyl-CoA hydratase activity"/>
    <property type="evidence" value="ECO:0007669"/>
    <property type="project" value="TreeGrafter"/>
</dbReference>
<dbReference type="SUPFAM" id="SSF54637">
    <property type="entry name" value="Thioesterase/thiol ester dehydrase-isomerase"/>
    <property type="match status" value="2"/>
</dbReference>
<evidence type="ECO:0000313" key="3">
    <source>
        <dbReference type="EMBL" id="RKJ97115.1"/>
    </source>
</evidence>
<evidence type="ECO:0000313" key="4">
    <source>
        <dbReference type="Proteomes" id="UP000216225"/>
    </source>
</evidence>
<dbReference type="RefSeq" id="WP_094438632.1">
    <property type="nucleotide sequence ID" value="NZ_NKDB02000002.1"/>
</dbReference>
<comment type="caution">
    <text evidence="3">The sequence shown here is derived from an EMBL/GenBank/DDBJ whole genome shotgun (WGS) entry which is preliminary data.</text>
</comment>
<dbReference type="InterPro" id="IPR029069">
    <property type="entry name" value="HotDog_dom_sf"/>
</dbReference>